<dbReference type="Pfam" id="PF08665">
    <property type="entry name" value="PglZ"/>
    <property type="match status" value="1"/>
</dbReference>
<evidence type="ECO:0000313" key="5">
    <source>
        <dbReference type="Proteomes" id="UP000233398"/>
    </source>
</evidence>
<sequence length="514" mass="59931">MANRILWADDEIDQLKAHIIFLEEKGFQITPVTNGEDAVSLIKSKPFDIVFLDEQMPGMDGLATLDQIQDIQPSLPVIMITKSEEESIMEDAIGNKIADYLIKPVNPNQILLTVKRILDKQRIQNEKAAQSYLKNFNELSARFSEDTGWKGWIDIYKTLTHWEMNLESSDEALQQVLQDQFQQANQAFGRFIKMEYKGWLKGNDDAPMLSPFLVKDKIFPRLREDEKVVFILIDCMRYDQWLLFQQILSEYYTIDTDFYYSILPTATPYSRNSIFSGMYPQEIKRRYPQLWEMGQDETSLNRHEEELLKKYMQRNHFSDQVKYEKIIDPEDGNRIAQKISNYTQTPLTAIVYNFVDTLVHSRSDSEVLKQIAPDVPAFRSLTETWFQHSSLLRIFKELADEDVTVVVTSDHGSVRALRDTKVFGDKDAATNLRYKYGRNLKAEESAAIFIDKPEEYMLPVEPPANSYIIAKEDYFFVYPNNYNKFQNRYRDTFQHGGASMEEMILPVSVLKSKK</sequence>
<dbReference type="CDD" id="cd00156">
    <property type="entry name" value="REC"/>
    <property type="match status" value="1"/>
</dbReference>
<evidence type="ECO:0000256" key="2">
    <source>
        <dbReference type="PROSITE-ProRule" id="PRU00169"/>
    </source>
</evidence>
<gene>
    <name evidence="4" type="ORF">CWD77_09625</name>
</gene>
<dbReference type="PANTHER" id="PTHR44591">
    <property type="entry name" value="STRESS RESPONSE REGULATOR PROTEIN 1"/>
    <property type="match status" value="1"/>
</dbReference>
<dbReference type="InterPro" id="IPR050595">
    <property type="entry name" value="Bact_response_regulator"/>
</dbReference>
<dbReference type="SUPFAM" id="SSF52172">
    <property type="entry name" value="CheY-like"/>
    <property type="match status" value="1"/>
</dbReference>
<dbReference type="InterPro" id="IPR011006">
    <property type="entry name" value="CheY-like_superfamily"/>
</dbReference>
<dbReference type="InterPro" id="IPR001789">
    <property type="entry name" value="Sig_transdc_resp-reg_receiver"/>
</dbReference>
<feature type="modified residue" description="4-aspartylphosphate" evidence="2">
    <location>
        <position position="53"/>
    </location>
</feature>
<dbReference type="PANTHER" id="PTHR44591:SF3">
    <property type="entry name" value="RESPONSE REGULATORY DOMAIN-CONTAINING PROTEIN"/>
    <property type="match status" value="1"/>
</dbReference>
<name>A0A2N0VI43_9BACT</name>
<dbReference type="EMBL" id="PISP01000002">
    <property type="protein sequence ID" value="PKD43808.1"/>
    <property type="molecule type" value="Genomic_DNA"/>
</dbReference>
<dbReference type="Pfam" id="PF00072">
    <property type="entry name" value="Response_reg"/>
    <property type="match status" value="1"/>
</dbReference>
<dbReference type="Gene3D" id="3.40.50.2300">
    <property type="match status" value="1"/>
</dbReference>
<keyword evidence="1 2" id="KW-0597">Phosphoprotein</keyword>
<dbReference type="SUPFAM" id="SSF53649">
    <property type="entry name" value="Alkaline phosphatase-like"/>
    <property type="match status" value="1"/>
</dbReference>
<keyword evidence="5" id="KW-1185">Reference proteome</keyword>
<organism evidence="4 5">
    <name type="scientific">Rhodohalobacter barkolensis</name>
    <dbReference type="NCBI Taxonomy" id="2053187"/>
    <lineage>
        <taxon>Bacteria</taxon>
        <taxon>Pseudomonadati</taxon>
        <taxon>Balneolota</taxon>
        <taxon>Balneolia</taxon>
        <taxon>Balneolales</taxon>
        <taxon>Balneolaceae</taxon>
        <taxon>Rhodohalobacter</taxon>
    </lineage>
</organism>
<dbReference type="GO" id="GO:0000160">
    <property type="term" value="P:phosphorelay signal transduction system"/>
    <property type="evidence" value="ECO:0007669"/>
    <property type="project" value="InterPro"/>
</dbReference>
<proteinExistence type="predicted"/>
<protein>
    <submittedName>
        <fullName evidence="4">PglZ domain-containing protein</fullName>
    </submittedName>
</protein>
<dbReference type="AlphaFoldDB" id="A0A2N0VI43"/>
<feature type="domain" description="Response regulatory" evidence="3">
    <location>
        <begin position="4"/>
        <end position="118"/>
    </location>
</feature>
<evidence type="ECO:0000313" key="4">
    <source>
        <dbReference type="EMBL" id="PKD43808.1"/>
    </source>
</evidence>
<dbReference type="Proteomes" id="UP000233398">
    <property type="component" value="Unassembled WGS sequence"/>
</dbReference>
<dbReference type="InterPro" id="IPR017850">
    <property type="entry name" value="Alkaline_phosphatase_core_sf"/>
</dbReference>
<evidence type="ECO:0000259" key="3">
    <source>
        <dbReference type="PROSITE" id="PS50110"/>
    </source>
</evidence>
<evidence type="ECO:0000256" key="1">
    <source>
        <dbReference type="ARBA" id="ARBA00022553"/>
    </source>
</evidence>
<reference evidence="4 5" key="1">
    <citation type="submission" date="2017-11" db="EMBL/GenBank/DDBJ databases">
        <title>Rhodohalobacter 15182 sp. nov., isolated from a salt lake.</title>
        <authorList>
            <person name="Han S."/>
        </authorList>
    </citation>
    <scope>NUCLEOTIDE SEQUENCE [LARGE SCALE GENOMIC DNA]</scope>
    <source>
        <strain evidence="4 5">15182</strain>
    </source>
</reference>
<dbReference type="SMART" id="SM00448">
    <property type="entry name" value="REC"/>
    <property type="match status" value="1"/>
</dbReference>
<accession>A0A2N0VI43</accession>
<dbReference type="RefSeq" id="WP_101073347.1">
    <property type="nucleotide sequence ID" value="NZ_PISP01000002.1"/>
</dbReference>
<dbReference type="PROSITE" id="PS50110">
    <property type="entry name" value="RESPONSE_REGULATORY"/>
    <property type="match status" value="1"/>
</dbReference>
<dbReference type="OrthoDB" id="9813025at2"/>
<dbReference type="Gene3D" id="3.40.720.10">
    <property type="entry name" value="Alkaline Phosphatase, subunit A"/>
    <property type="match status" value="1"/>
</dbReference>
<comment type="caution">
    <text evidence="4">The sequence shown here is derived from an EMBL/GenBank/DDBJ whole genome shotgun (WGS) entry which is preliminary data.</text>
</comment>